<proteinExistence type="predicted"/>
<protein>
    <submittedName>
        <fullName evidence="2">Uncharacterized protein</fullName>
    </submittedName>
</protein>
<organism evidence="2 3">
    <name type="scientific">Vespula pensylvanica</name>
    <name type="common">Western yellow jacket</name>
    <name type="synonym">Wasp</name>
    <dbReference type="NCBI Taxonomy" id="30213"/>
    <lineage>
        <taxon>Eukaryota</taxon>
        <taxon>Metazoa</taxon>
        <taxon>Ecdysozoa</taxon>
        <taxon>Arthropoda</taxon>
        <taxon>Hexapoda</taxon>
        <taxon>Insecta</taxon>
        <taxon>Pterygota</taxon>
        <taxon>Neoptera</taxon>
        <taxon>Endopterygota</taxon>
        <taxon>Hymenoptera</taxon>
        <taxon>Apocrita</taxon>
        <taxon>Aculeata</taxon>
        <taxon>Vespoidea</taxon>
        <taxon>Vespidae</taxon>
        <taxon>Vespinae</taxon>
        <taxon>Vespula</taxon>
    </lineage>
</organism>
<keyword evidence="1" id="KW-0812">Transmembrane</keyword>
<feature type="transmembrane region" description="Helical" evidence="1">
    <location>
        <begin position="55"/>
        <end position="75"/>
    </location>
</feature>
<accession>A0A834UBP9</accession>
<comment type="caution">
    <text evidence="2">The sequence shown here is derived from an EMBL/GenBank/DDBJ whole genome shotgun (WGS) entry which is preliminary data.</text>
</comment>
<sequence>MGNVESLTGSLHTSWIEAFLKEKNSERIFVLTSVTSDANEIPLEICSNSSNSSSIIAVVVEIEVVVGLVAVVVIVEWQIIRNSVKLTCISFHSVEALENIVIITKAAVNFRTLNAFIPFNSRSDITREQVQYGVEYKPASMSAKEWSAVANLIFLRKTLSRENRRERERRLDIAERGCCDGLREASKRMGNQFL</sequence>
<keyword evidence="3" id="KW-1185">Reference proteome</keyword>
<evidence type="ECO:0000313" key="2">
    <source>
        <dbReference type="EMBL" id="KAF7429255.1"/>
    </source>
</evidence>
<gene>
    <name evidence="2" type="ORF">H0235_005653</name>
</gene>
<dbReference type="AlphaFoldDB" id="A0A834UBP9"/>
<reference evidence="2" key="1">
    <citation type="journal article" date="2020" name="G3 (Bethesda)">
        <title>High-Quality Assemblies for Three Invasive Social Wasps from the &lt;i&gt;Vespula&lt;/i&gt; Genus.</title>
        <authorList>
            <person name="Harrop T.W.R."/>
            <person name="Guhlin J."/>
            <person name="McLaughlin G.M."/>
            <person name="Permina E."/>
            <person name="Stockwell P."/>
            <person name="Gilligan J."/>
            <person name="Le Lec M.F."/>
            <person name="Gruber M.A.M."/>
            <person name="Quinn O."/>
            <person name="Lovegrove M."/>
            <person name="Duncan E.J."/>
            <person name="Remnant E.J."/>
            <person name="Van Eeckhoven J."/>
            <person name="Graham B."/>
            <person name="Knapp R.A."/>
            <person name="Langford K.W."/>
            <person name="Kronenberg Z."/>
            <person name="Press M.O."/>
            <person name="Eacker S.M."/>
            <person name="Wilson-Rankin E.E."/>
            <person name="Purcell J."/>
            <person name="Lester P.J."/>
            <person name="Dearden P.K."/>
        </authorList>
    </citation>
    <scope>NUCLEOTIDE SEQUENCE</scope>
    <source>
        <strain evidence="2">Volc-1</strain>
    </source>
</reference>
<dbReference type="Proteomes" id="UP000600918">
    <property type="component" value="Unassembled WGS sequence"/>
</dbReference>
<keyword evidence="1" id="KW-1133">Transmembrane helix</keyword>
<evidence type="ECO:0000256" key="1">
    <source>
        <dbReference type="SAM" id="Phobius"/>
    </source>
</evidence>
<evidence type="ECO:0000313" key="3">
    <source>
        <dbReference type="Proteomes" id="UP000600918"/>
    </source>
</evidence>
<keyword evidence="1" id="KW-0472">Membrane</keyword>
<name>A0A834UBP9_VESPE</name>
<dbReference type="EMBL" id="JACSDY010000004">
    <property type="protein sequence ID" value="KAF7429255.1"/>
    <property type="molecule type" value="Genomic_DNA"/>
</dbReference>